<evidence type="ECO:0000313" key="4">
    <source>
        <dbReference type="Proteomes" id="UP000011682"/>
    </source>
</evidence>
<proteinExistence type="predicted"/>
<dbReference type="Gene3D" id="2.60.40.10">
    <property type="entry name" value="Immunoglobulins"/>
    <property type="match status" value="1"/>
</dbReference>
<name>S9Q772_CYSF2</name>
<feature type="region of interest" description="Disordered" evidence="1">
    <location>
        <begin position="42"/>
        <end position="62"/>
    </location>
</feature>
<dbReference type="AlphaFoldDB" id="S9Q772"/>
<keyword evidence="2" id="KW-0472">Membrane</keyword>
<dbReference type="InterPro" id="IPR013783">
    <property type="entry name" value="Ig-like_fold"/>
</dbReference>
<accession>S9Q772</accession>
<sequence>MDASRSRRRRAPFLVGLLAILTALPVGYFLFLHDAPAPAPVSAPAPVPEVSAPPPPPAPEPPRLVELTLQEIRGTVEVRRGGGAWRGASVGEALRASDAVRTLAGSYAVLIGGEAVEVRMEPGTEVTVAELTDKLSRLLLDKGMTTARVRADSGSPHALEMTATGSDAVARSQGGAFTVSNNGAGTVALATLEGQTTLSGQQRSVLVLAGQQSVVRPGQAPSAPTPIPTSLLLKVNWPDRPRRQILVSGQTEPGTQVLANGEGVLPDAQGRFSFPLTLKEGSNPVHVQVRSVGGLRQEEQRALQVDTTPPKAVTVDPGLWNDPAPPPP</sequence>
<comment type="caution">
    <text evidence="3">The sequence shown here is derived from an EMBL/GenBank/DDBJ whole genome shotgun (WGS) entry which is preliminary data.</text>
</comment>
<dbReference type="RefSeq" id="WP_002622279.1">
    <property type="nucleotide sequence ID" value="NZ_ANAH02000064.1"/>
</dbReference>
<dbReference type="OrthoDB" id="5496713at2"/>
<feature type="transmembrane region" description="Helical" evidence="2">
    <location>
        <begin position="12"/>
        <end position="31"/>
    </location>
</feature>
<dbReference type="EMBL" id="ANAH02000064">
    <property type="protein sequence ID" value="EPX57154.1"/>
    <property type="molecule type" value="Genomic_DNA"/>
</dbReference>
<evidence type="ECO:0000313" key="3">
    <source>
        <dbReference type="EMBL" id="EPX57154.1"/>
    </source>
</evidence>
<evidence type="ECO:0000256" key="2">
    <source>
        <dbReference type="SAM" id="Phobius"/>
    </source>
</evidence>
<dbReference type="PANTHER" id="PTHR38731">
    <property type="entry name" value="LIPL45-RELATED LIPOPROTEIN-RELATED"/>
    <property type="match status" value="1"/>
</dbReference>
<evidence type="ECO:0000256" key="1">
    <source>
        <dbReference type="SAM" id="MobiDB-lite"/>
    </source>
</evidence>
<feature type="region of interest" description="Disordered" evidence="1">
    <location>
        <begin position="298"/>
        <end position="328"/>
    </location>
</feature>
<gene>
    <name evidence="3" type="ORF">D187_006908</name>
</gene>
<organism evidence="3 4">
    <name type="scientific">Cystobacter fuscus (strain ATCC 25194 / DSM 2262 / NBRC 100088 / M29)</name>
    <dbReference type="NCBI Taxonomy" id="1242864"/>
    <lineage>
        <taxon>Bacteria</taxon>
        <taxon>Pseudomonadati</taxon>
        <taxon>Myxococcota</taxon>
        <taxon>Myxococcia</taxon>
        <taxon>Myxococcales</taxon>
        <taxon>Cystobacterineae</taxon>
        <taxon>Archangiaceae</taxon>
        <taxon>Cystobacter</taxon>
    </lineage>
</organism>
<keyword evidence="2" id="KW-1133">Transmembrane helix</keyword>
<dbReference type="Proteomes" id="UP000011682">
    <property type="component" value="Unassembled WGS sequence"/>
</dbReference>
<reference evidence="3" key="1">
    <citation type="submission" date="2013-05" db="EMBL/GenBank/DDBJ databases">
        <title>Genome assembly of Cystobacter fuscus DSM 2262.</title>
        <authorList>
            <person name="Sharma G."/>
            <person name="Khatri I."/>
            <person name="Kaur C."/>
            <person name="Mayilraj S."/>
            <person name="Subramanian S."/>
        </authorList>
    </citation>
    <scope>NUCLEOTIDE SEQUENCE [LARGE SCALE GENOMIC DNA]</scope>
    <source>
        <strain evidence="3">DSM 2262</strain>
    </source>
</reference>
<dbReference type="eggNOG" id="COG3712">
    <property type="taxonomic scope" value="Bacteria"/>
</dbReference>
<keyword evidence="4" id="KW-1185">Reference proteome</keyword>
<evidence type="ECO:0008006" key="5">
    <source>
        <dbReference type="Google" id="ProtNLM"/>
    </source>
</evidence>
<protein>
    <recommendedName>
        <fullName evidence="5">FecR protein domain-containing protein</fullName>
    </recommendedName>
</protein>
<keyword evidence="2" id="KW-0812">Transmembrane</keyword>
<dbReference type="Gene3D" id="2.60.120.1440">
    <property type="match status" value="1"/>
</dbReference>